<proteinExistence type="predicted"/>
<feature type="compositionally biased region" description="Basic and acidic residues" evidence="1">
    <location>
        <begin position="20"/>
        <end position="43"/>
    </location>
</feature>
<keyword evidence="3" id="KW-1185">Reference proteome</keyword>
<accession>A0AAN8XHG6</accession>
<organism evidence="2 3">
    <name type="scientific">Halocaridina rubra</name>
    <name type="common">Hawaiian red shrimp</name>
    <dbReference type="NCBI Taxonomy" id="373956"/>
    <lineage>
        <taxon>Eukaryota</taxon>
        <taxon>Metazoa</taxon>
        <taxon>Ecdysozoa</taxon>
        <taxon>Arthropoda</taxon>
        <taxon>Crustacea</taxon>
        <taxon>Multicrustacea</taxon>
        <taxon>Malacostraca</taxon>
        <taxon>Eumalacostraca</taxon>
        <taxon>Eucarida</taxon>
        <taxon>Decapoda</taxon>
        <taxon>Pleocyemata</taxon>
        <taxon>Caridea</taxon>
        <taxon>Atyoidea</taxon>
        <taxon>Atyidae</taxon>
        <taxon>Halocaridina</taxon>
    </lineage>
</organism>
<feature type="compositionally biased region" description="Basic and acidic residues" evidence="1">
    <location>
        <begin position="109"/>
        <end position="121"/>
    </location>
</feature>
<dbReference type="EMBL" id="JAXCGZ010007880">
    <property type="protein sequence ID" value="KAK7078349.1"/>
    <property type="molecule type" value="Genomic_DNA"/>
</dbReference>
<feature type="compositionally biased region" description="Gly residues" evidence="1">
    <location>
        <begin position="160"/>
        <end position="171"/>
    </location>
</feature>
<feature type="compositionally biased region" description="Acidic residues" evidence="1">
    <location>
        <begin position="122"/>
        <end position="133"/>
    </location>
</feature>
<gene>
    <name evidence="2" type="ORF">SK128_002436</name>
</gene>
<evidence type="ECO:0000313" key="3">
    <source>
        <dbReference type="Proteomes" id="UP001381693"/>
    </source>
</evidence>
<feature type="region of interest" description="Disordered" evidence="1">
    <location>
        <begin position="109"/>
        <end position="177"/>
    </location>
</feature>
<comment type="caution">
    <text evidence="2">The sequence shown here is derived from an EMBL/GenBank/DDBJ whole genome shotgun (WGS) entry which is preliminary data.</text>
</comment>
<reference evidence="2 3" key="1">
    <citation type="submission" date="2023-11" db="EMBL/GenBank/DDBJ databases">
        <title>Halocaridina rubra genome assembly.</title>
        <authorList>
            <person name="Smith C."/>
        </authorList>
    </citation>
    <scope>NUCLEOTIDE SEQUENCE [LARGE SCALE GENOMIC DNA]</scope>
    <source>
        <strain evidence="2">EP-1</strain>
        <tissue evidence="2">Whole</tissue>
    </source>
</reference>
<feature type="compositionally biased region" description="Acidic residues" evidence="1">
    <location>
        <begin position="140"/>
        <end position="153"/>
    </location>
</feature>
<dbReference type="Proteomes" id="UP001381693">
    <property type="component" value="Unassembled WGS sequence"/>
</dbReference>
<name>A0AAN8XHG6_HALRR</name>
<dbReference type="AlphaFoldDB" id="A0AAN8XHG6"/>
<evidence type="ECO:0000256" key="1">
    <source>
        <dbReference type="SAM" id="MobiDB-lite"/>
    </source>
</evidence>
<protein>
    <submittedName>
        <fullName evidence="2">Uncharacterized protein</fullName>
    </submittedName>
</protein>
<evidence type="ECO:0000313" key="2">
    <source>
        <dbReference type="EMBL" id="KAK7078349.1"/>
    </source>
</evidence>
<feature type="region of interest" description="Disordered" evidence="1">
    <location>
        <begin position="1"/>
        <end position="62"/>
    </location>
</feature>
<sequence>MAALTAAGSDRKKVTRKRRSSESDPKDGKVEGKEEERKEDDKSPLSSPVKGEEKGIMLSPTSVKPTFNMDIITLNKSRPCEEIVPQLSRCLLIVLLLSLLFYQETLKDEPVKEEKEEKQENECEENGDVEMKEEESSSKDDDDDNMDIEESEDQGSIQVGLGGGDAFGYGMNGAPTDIKVEDIPIAPAAPAPAQEDYEKVEVVFTDPNPKDVQGVLVYHRPENRKKKSKR</sequence>